<dbReference type="InterPro" id="IPR058921">
    <property type="entry name" value="PAP/OAS1-rel"/>
</dbReference>
<evidence type="ECO:0000313" key="3">
    <source>
        <dbReference type="EMBL" id="GMI47367.1"/>
    </source>
</evidence>
<dbReference type="InterPro" id="IPR007110">
    <property type="entry name" value="Ig-like_dom"/>
</dbReference>
<dbReference type="Pfam" id="PF22600">
    <property type="entry name" value="MTPAP-like_central"/>
    <property type="match status" value="1"/>
</dbReference>
<feature type="compositionally biased region" description="Pro residues" evidence="1">
    <location>
        <begin position="371"/>
        <end position="385"/>
    </location>
</feature>
<gene>
    <name evidence="3" type="ORF">TrCOL_g11234</name>
</gene>
<dbReference type="InterPro" id="IPR036179">
    <property type="entry name" value="Ig-like_dom_sf"/>
</dbReference>
<dbReference type="Gene3D" id="3.30.460.10">
    <property type="entry name" value="Beta Polymerase, domain 2"/>
    <property type="match status" value="1"/>
</dbReference>
<evidence type="ECO:0000256" key="1">
    <source>
        <dbReference type="SAM" id="MobiDB-lite"/>
    </source>
</evidence>
<reference evidence="4" key="1">
    <citation type="journal article" date="2023" name="Commun. Biol.">
        <title>Genome analysis of Parmales, the sister group of diatoms, reveals the evolutionary specialization of diatoms from phago-mixotrophs to photoautotrophs.</title>
        <authorList>
            <person name="Ban H."/>
            <person name="Sato S."/>
            <person name="Yoshikawa S."/>
            <person name="Yamada K."/>
            <person name="Nakamura Y."/>
            <person name="Ichinomiya M."/>
            <person name="Sato N."/>
            <person name="Blanc-Mathieu R."/>
            <person name="Endo H."/>
            <person name="Kuwata A."/>
            <person name="Ogata H."/>
        </authorList>
    </citation>
    <scope>NUCLEOTIDE SEQUENCE [LARGE SCALE GENOMIC DNA]</scope>
</reference>
<dbReference type="OrthoDB" id="207315at2759"/>
<dbReference type="InterPro" id="IPR003599">
    <property type="entry name" value="Ig_sub"/>
</dbReference>
<dbReference type="AlphaFoldDB" id="A0A9W7LF74"/>
<dbReference type="InterPro" id="IPR043519">
    <property type="entry name" value="NT_sf"/>
</dbReference>
<dbReference type="PANTHER" id="PTHR45979:SF30">
    <property type="entry name" value="NUCLEOTIDYLTRANSFERASE"/>
    <property type="match status" value="1"/>
</dbReference>
<evidence type="ECO:0000259" key="2">
    <source>
        <dbReference type="PROSITE" id="PS50835"/>
    </source>
</evidence>
<dbReference type="PROSITE" id="PS50835">
    <property type="entry name" value="IG_LIKE"/>
    <property type="match status" value="1"/>
</dbReference>
<dbReference type="SMART" id="SM00409">
    <property type="entry name" value="IG"/>
    <property type="match status" value="2"/>
</dbReference>
<organism evidence="3 4">
    <name type="scientific">Triparma columacea</name>
    <dbReference type="NCBI Taxonomy" id="722753"/>
    <lineage>
        <taxon>Eukaryota</taxon>
        <taxon>Sar</taxon>
        <taxon>Stramenopiles</taxon>
        <taxon>Ochrophyta</taxon>
        <taxon>Bolidophyceae</taxon>
        <taxon>Parmales</taxon>
        <taxon>Triparmaceae</taxon>
        <taxon>Triparma</taxon>
    </lineage>
</organism>
<dbReference type="InterPro" id="IPR054708">
    <property type="entry name" value="MTPAP-like_central"/>
</dbReference>
<dbReference type="Proteomes" id="UP001165065">
    <property type="component" value="Unassembled WGS sequence"/>
</dbReference>
<dbReference type="EMBL" id="BRYA01000341">
    <property type="protein sequence ID" value="GMI47367.1"/>
    <property type="molecule type" value="Genomic_DNA"/>
</dbReference>
<proteinExistence type="predicted"/>
<dbReference type="Gene3D" id="2.60.40.10">
    <property type="entry name" value="Immunoglobulins"/>
    <property type="match status" value="1"/>
</dbReference>
<dbReference type="PANTHER" id="PTHR45979">
    <property type="entry name" value="PAP/OAS1 SUBSTRATE-BINDING DOMAIN SUPERFAMILY"/>
    <property type="match status" value="1"/>
</dbReference>
<feature type="region of interest" description="Disordered" evidence="1">
    <location>
        <begin position="333"/>
        <end position="393"/>
    </location>
</feature>
<keyword evidence="4" id="KW-1185">Reference proteome</keyword>
<comment type="caution">
    <text evidence="3">The sequence shown here is derived from an EMBL/GenBank/DDBJ whole genome shotgun (WGS) entry which is preliminary data.</text>
</comment>
<feature type="domain" description="Ig-like" evidence="2">
    <location>
        <begin position="647"/>
        <end position="727"/>
    </location>
</feature>
<protein>
    <recommendedName>
        <fullName evidence="2">Ig-like domain-containing protein</fullName>
    </recommendedName>
</protein>
<dbReference type="Gene3D" id="1.10.1410.10">
    <property type="match status" value="1"/>
</dbReference>
<name>A0A9W7LF74_9STRA</name>
<feature type="region of interest" description="Disordered" evidence="1">
    <location>
        <begin position="479"/>
        <end position="527"/>
    </location>
</feature>
<dbReference type="SUPFAM" id="SSF81631">
    <property type="entry name" value="PAP/OAS1 substrate-binding domain"/>
    <property type="match status" value="1"/>
</dbReference>
<evidence type="ECO:0000313" key="4">
    <source>
        <dbReference type="Proteomes" id="UP001165065"/>
    </source>
</evidence>
<dbReference type="SUPFAM" id="SSF81301">
    <property type="entry name" value="Nucleotidyltransferase"/>
    <property type="match status" value="1"/>
</dbReference>
<feature type="compositionally biased region" description="Pro residues" evidence="1">
    <location>
        <begin position="513"/>
        <end position="525"/>
    </location>
</feature>
<feature type="compositionally biased region" description="Basic and acidic residues" evidence="1">
    <location>
        <begin position="479"/>
        <end position="499"/>
    </location>
</feature>
<sequence length="736" mass="80045">MDQVVEQTERLLTAIQPTHQASRHRDAVVSFLRSLLSDSFPSCNLALTGSTSLRTYLPTSDVNLDIVSVESSPSSHIKKCSEILTQCALSPPSSPSTPTIRSVTVIPSMSKAPVLTCLVNNISVTLAPLGVRNGMESEFLSSVNTLCFQKGVLAENGFKRFLLILKTFFKLDSHIYTGGVPVIRTNNPNTDGGGGIDGWTLCVMAVVFVAQYGEKGDIPTQTYILFRDFLKFYGSFDWENGVLRLKGGDPGSLGSALVDMSKKMQQELGSLIPTTPPAAAFEYGVCNIIDPLDPRCNLGKGVSMAGVKGIRDGCREGGRTCESLEIWGRNKGSEFPQASIDDVGSNPNSPRKRGGDEAAGSLMINTSPSPRGAPSPRATPSPGPSPRAGGVAQDWGDDWFLQAFFPNTWNFTGPNLGLRPDIVEGPSVTWSDVKIERNESLQGALISTVKRGDTIKYFNIARGKNKREKERIEKENLERVRKEKERAEKEKEKEKEKENPKKKKKGSPSHTTAPPPSPSPPPPPTTTTSWKWKLFSLSLFLYILLPSFSPSNKSSLSSSPSLSPHPPLPTWIALGSSLSLGNSALEEDSASFAWIKDGELMVGETGAFLNIVNAKEEDEGVYKREQRSGDAGHSIFITTQIRVAQPPKVEDHRGYYHVEIGGKIMLSVESTGGIPEPEYQWRLNGVDLTGRTSPMLMVDNISQKEGGTYTCLVRNEAGRVLWEEAVVVVGEASGEL</sequence>
<accession>A0A9W7LF74</accession>
<dbReference type="InterPro" id="IPR013783">
    <property type="entry name" value="Ig-like_fold"/>
</dbReference>
<dbReference type="SUPFAM" id="SSF48726">
    <property type="entry name" value="Immunoglobulin"/>
    <property type="match status" value="1"/>
</dbReference>
<dbReference type="Pfam" id="PF13927">
    <property type="entry name" value="Ig_3"/>
    <property type="match status" value="1"/>
</dbReference>